<evidence type="ECO:0000256" key="1">
    <source>
        <dbReference type="ARBA" id="ARBA00010458"/>
    </source>
</evidence>
<dbReference type="OrthoDB" id="331699at2759"/>
<evidence type="ECO:0000256" key="3">
    <source>
        <dbReference type="ARBA" id="ARBA00022801"/>
    </source>
</evidence>
<dbReference type="EMBL" id="JAEPRD010000042">
    <property type="protein sequence ID" value="KAG2204688.1"/>
    <property type="molecule type" value="Genomic_DNA"/>
</dbReference>
<keyword evidence="4" id="KW-0809">Transit peptide</keyword>
<dbReference type="InterPro" id="IPR029069">
    <property type="entry name" value="HotDog_dom_sf"/>
</dbReference>
<sequence length="459" mass="51472">MLRSLLKQSSALRNITKQSASLATCTRQIRGAQASLIEASEESFQATNKLYTVRPVAFWMDKILEKENKRPLNVSSTQYQHASVNKTMSDSYMEEYLPFKSSPTLLDEYITTGGKVRIGKILEDLDALAGAISYKHMDTFVDSPPLTVVTASVDRMELLMPNTVEDFKLSGHVAYVGKSSMEVFVKLETIPQYDPATVESSEFPPNDFIAKPTPNTVLFARITMVAVDSATGKSVRVNPLITRNDEEKKISEYAQDCKSRKRLAGESALNKAPPTADERLTLHDIYMKYSDKEVAPENAVWMEDMTMQSVFLMQPQDRNIHNKVFGGYLMRRAYELAHATGSVFAKSQVSLLSLDEIVFKKPVPVGSLLNLHSQIIYSQGEPSKTFQVSVTAEVTDVETGTTDLTNTFHFSLASKEKPLRQILPRTYSESMKYIEGKRRREHGDEAKTQLLSLMCNNSN</sequence>
<evidence type="ECO:0000313" key="7">
    <source>
        <dbReference type="Proteomes" id="UP000603453"/>
    </source>
</evidence>
<keyword evidence="2" id="KW-0677">Repeat</keyword>
<dbReference type="CDD" id="cd03442">
    <property type="entry name" value="BFIT_BACH"/>
    <property type="match status" value="2"/>
</dbReference>
<keyword evidence="7" id="KW-1185">Reference proteome</keyword>
<dbReference type="Proteomes" id="UP000603453">
    <property type="component" value="Unassembled WGS sequence"/>
</dbReference>
<name>A0A8H7R7H9_9FUNG</name>
<evidence type="ECO:0000259" key="5">
    <source>
        <dbReference type="PROSITE" id="PS51770"/>
    </source>
</evidence>
<dbReference type="FunFam" id="3.10.129.10:FF:000012">
    <property type="entry name" value="Acyl-coenzyme A thioesterase 9, mitochondrial"/>
    <property type="match status" value="1"/>
</dbReference>
<dbReference type="PANTHER" id="PTHR12655:SF0">
    <property type="entry name" value="ACYL-COENZYME A THIOESTERASE 9, MITOCHONDRIAL"/>
    <property type="match status" value="1"/>
</dbReference>
<reference evidence="6" key="1">
    <citation type="submission" date="2020-12" db="EMBL/GenBank/DDBJ databases">
        <title>Metabolic potential, ecology and presence of endohyphal bacteria is reflected in genomic diversity of Mucoromycotina.</title>
        <authorList>
            <person name="Muszewska A."/>
            <person name="Okrasinska A."/>
            <person name="Steczkiewicz K."/>
            <person name="Drgas O."/>
            <person name="Orlowska M."/>
            <person name="Perlinska-Lenart U."/>
            <person name="Aleksandrzak-Piekarczyk T."/>
            <person name="Szatraj K."/>
            <person name="Zielenkiewicz U."/>
            <person name="Pilsyk S."/>
            <person name="Malc E."/>
            <person name="Mieczkowski P."/>
            <person name="Kruszewska J.S."/>
            <person name="Biernat P."/>
            <person name="Pawlowska J."/>
        </authorList>
    </citation>
    <scope>NUCLEOTIDE SEQUENCE</scope>
    <source>
        <strain evidence="6">WA0000017839</strain>
    </source>
</reference>
<evidence type="ECO:0000256" key="2">
    <source>
        <dbReference type="ARBA" id="ARBA00022737"/>
    </source>
</evidence>
<dbReference type="InterPro" id="IPR033120">
    <property type="entry name" value="HOTDOG_ACOT"/>
</dbReference>
<dbReference type="GO" id="GO:0047617">
    <property type="term" value="F:fatty acyl-CoA hydrolase activity"/>
    <property type="evidence" value="ECO:0007669"/>
    <property type="project" value="TreeGrafter"/>
</dbReference>
<dbReference type="GO" id="GO:0005739">
    <property type="term" value="C:mitochondrion"/>
    <property type="evidence" value="ECO:0007669"/>
    <property type="project" value="TreeGrafter"/>
</dbReference>
<evidence type="ECO:0000256" key="4">
    <source>
        <dbReference type="ARBA" id="ARBA00022946"/>
    </source>
</evidence>
<dbReference type="PANTHER" id="PTHR12655">
    <property type="entry name" value="ACYL-COA THIOESTERASE"/>
    <property type="match status" value="1"/>
</dbReference>
<dbReference type="AlphaFoldDB" id="A0A8H7R7H9"/>
<protein>
    <recommendedName>
        <fullName evidence="5">HotDog ACOT-type domain-containing protein</fullName>
    </recommendedName>
</protein>
<comment type="similarity">
    <text evidence="1">Belongs to the acyl coenzyme A hydrolase family.</text>
</comment>
<dbReference type="GO" id="GO:0006637">
    <property type="term" value="P:acyl-CoA metabolic process"/>
    <property type="evidence" value="ECO:0007669"/>
    <property type="project" value="TreeGrafter"/>
</dbReference>
<dbReference type="SUPFAM" id="SSF54637">
    <property type="entry name" value="Thioesterase/thiol ester dehydrase-isomerase"/>
    <property type="match status" value="2"/>
</dbReference>
<organism evidence="6 7">
    <name type="scientific">Mucor saturninus</name>
    <dbReference type="NCBI Taxonomy" id="64648"/>
    <lineage>
        <taxon>Eukaryota</taxon>
        <taxon>Fungi</taxon>
        <taxon>Fungi incertae sedis</taxon>
        <taxon>Mucoromycota</taxon>
        <taxon>Mucoromycotina</taxon>
        <taxon>Mucoromycetes</taxon>
        <taxon>Mucorales</taxon>
        <taxon>Mucorineae</taxon>
        <taxon>Mucoraceae</taxon>
        <taxon>Mucor</taxon>
    </lineage>
</organism>
<gene>
    <name evidence="6" type="ORF">INT47_011984</name>
</gene>
<accession>A0A8H7R7H9</accession>
<dbReference type="PROSITE" id="PS51770">
    <property type="entry name" value="HOTDOG_ACOT"/>
    <property type="match status" value="2"/>
</dbReference>
<feature type="domain" description="HotDog ACOT-type" evidence="5">
    <location>
        <begin position="95"/>
        <end position="230"/>
    </location>
</feature>
<keyword evidence="3" id="KW-0378">Hydrolase</keyword>
<feature type="domain" description="HotDog ACOT-type" evidence="5">
    <location>
        <begin position="303"/>
        <end position="418"/>
    </location>
</feature>
<proteinExistence type="inferred from homology"/>
<comment type="caution">
    <text evidence="6">The sequence shown here is derived from an EMBL/GenBank/DDBJ whole genome shotgun (WGS) entry which is preliminary data.</text>
</comment>
<evidence type="ECO:0000313" key="6">
    <source>
        <dbReference type="EMBL" id="KAG2204688.1"/>
    </source>
</evidence>
<dbReference type="Gene3D" id="3.10.129.10">
    <property type="entry name" value="Hotdog Thioesterase"/>
    <property type="match status" value="2"/>
</dbReference>